<dbReference type="AlphaFoldDB" id="A0AAV5L6H4"/>
<gene>
    <name evidence="8" type="ORF">SLEP1_g41397</name>
</gene>
<dbReference type="InterPro" id="IPR015495">
    <property type="entry name" value="Myb_TF_plants"/>
</dbReference>
<keyword evidence="3" id="KW-0539">Nucleus</keyword>
<dbReference type="PROSITE" id="PS51294">
    <property type="entry name" value="HTH_MYB"/>
    <property type="match status" value="1"/>
</dbReference>
<dbReference type="PANTHER" id="PTHR10641">
    <property type="entry name" value="MYB FAMILY TRANSCRIPTION FACTOR"/>
    <property type="match status" value="1"/>
</dbReference>
<evidence type="ECO:0000256" key="5">
    <source>
        <dbReference type="SAM" id="MobiDB-lite"/>
    </source>
</evidence>
<evidence type="ECO:0000313" key="9">
    <source>
        <dbReference type="Proteomes" id="UP001054252"/>
    </source>
</evidence>
<protein>
    <submittedName>
        <fullName evidence="8">Uncharacterized protein</fullName>
    </submittedName>
</protein>
<feature type="coiled-coil region" evidence="4">
    <location>
        <begin position="2"/>
        <end position="65"/>
    </location>
</feature>
<dbReference type="GO" id="GO:0005634">
    <property type="term" value="C:nucleus"/>
    <property type="evidence" value="ECO:0007669"/>
    <property type="project" value="UniProtKB-SubCell"/>
</dbReference>
<reference evidence="8 9" key="1">
    <citation type="journal article" date="2021" name="Commun. Biol.">
        <title>The genome of Shorea leprosula (Dipterocarpaceae) highlights the ecological relevance of drought in aseasonal tropical rainforests.</title>
        <authorList>
            <person name="Ng K.K.S."/>
            <person name="Kobayashi M.J."/>
            <person name="Fawcett J.A."/>
            <person name="Hatakeyama M."/>
            <person name="Paape T."/>
            <person name="Ng C.H."/>
            <person name="Ang C.C."/>
            <person name="Tnah L.H."/>
            <person name="Lee C.T."/>
            <person name="Nishiyama T."/>
            <person name="Sese J."/>
            <person name="O'Brien M.J."/>
            <person name="Copetti D."/>
            <person name="Mohd Noor M.I."/>
            <person name="Ong R.C."/>
            <person name="Putra M."/>
            <person name="Sireger I.Z."/>
            <person name="Indrioko S."/>
            <person name="Kosugi Y."/>
            <person name="Izuno A."/>
            <person name="Isagi Y."/>
            <person name="Lee S.L."/>
            <person name="Shimizu K.K."/>
        </authorList>
    </citation>
    <scope>NUCLEOTIDE SEQUENCE [LARGE SCALE GENOMIC DNA]</scope>
    <source>
        <strain evidence="8">214</strain>
    </source>
</reference>
<evidence type="ECO:0000256" key="3">
    <source>
        <dbReference type="ARBA" id="ARBA00023242"/>
    </source>
</evidence>
<feature type="region of interest" description="Disordered" evidence="5">
    <location>
        <begin position="97"/>
        <end position="120"/>
    </location>
</feature>
<comment type="caution">
    <text evidence="8">The sequence shown here is derived from an EMBL/GenBank/DDBJ whole genome shotgun (WGS) entry which is preliminary data.</text>
</comment>
<dbReference type="EMBL" id="BPVZ01000097">
    <property type="protein sequence ID" value="GKV32826.1"/>
    <property type="molecule type" value="Genomic_DNA"/>
</dbReference>
<sequence>MLWYVQERKRQLKSDLKKLETEKGRLKDQIIESLQVDNVLVNRLSETQSKELGELRSKLENLEKEFASTRTCGNSQSIARSGTSLIDFEQYCPNGDTEGSMQSSQATMLPPSSAFPSDATSPAIGSLSTQSLRTFGEGKARGRVEIKDCEGDLCSCNELKKCPWSMEEDVKLISYISSSGPGSWRELPKFAGLSRCEKCCRIRWMNHIIKICKP</sequence>
<dbReference type="Gene3D" id="1.10.10.60">
    <property type="entry name" value="Homeodomain-like"/>
    <property type="match status" value="1"/>
</dbReference>
<proteinExistence type="predicted"/>
<feature type="domain" description="HTH myb-type" evidence="7">
    <location>
        <begin position="158"/>
        <end position="212"/>
    </location>
</feature>
<dbReference type="InterPro" id="IPR001005">
    <property type="entry name" value="SANT/Myb"/>
</dbReference>
<dbReference type="Proteomes" id="UP001054252">
    <property type="component" value="Unassembled WGS sequence"/>
</dbReference>
<name>A0AAV5L6H4_9ROSI</name>
<dbReference type="InterPro" id="IPR017930">
    <property type="entry name" value="Myb_dom"/>
</dbReference>
<dbReference type="SUPFAM" id="SSF46689">
    <property type="entry name" value="Homeodomain-like"/>
    <property type="match status" value="1"/>
</dbReference>
<organism evidence="8 9">
    <name type="scientific">Rubroshorea leprosula</name>
    <dbReference type="NCBI Taxonomy" id="152421"/>
    <lineage>
        <taxon>Eukaryota</taxon>
        <taxon>Viridiplantae</taxon>
        <taxon>Streptophyta</taxon>
        <taxon>Embryophyta</taxon>
        <taxon>Tracheophyta</taxon>
        <taxon>Spermatophyta</taxon>
        <taxon>Magnoliopsida</taxon>
        <taxon>eudicotyledons</taxon>
        <taxon>Gunneridae</taxon>
        <taxon>Pentapetalae</taxon>
        <taxon>rosids</taxon>
        <taxon>malvids</taxon>
        <taxon>Malvales</taxon>
        <taxon>Dipterocarpaceae</taxon>
        <taxon>Rubroshorea</taxon>
    </lineage>
</organism>
<keyword evidence="4" id="KW-0175">Coiled coil</keyword>
<feature type="compositionally biased region" description="Polar residues" evidence="5">
    <location>
        <begin position="97"/>
        <end position="107"/>
    </location>
</feature>
<accession>A0AAV5L6H4</accession>
<evidence type="ECO:0000259" key="7">
    <source>
        <dbReference type="PROSITE" id="PS51294"/>
    </source>
</evidence>
<evidence type="ECO:0000256" key="1">
    <source>
        <dbReference type="ARBA" id="ARBA00004123"/>
    </source>
</evidence>
<dbReference type="InterPro" id="IPR009057">
    <property type="entry name" value="Homeodomain-like_sf"/>
</dbReference>
<evidence type="ECO:0000256" key="2">
    <source>
        <dbReference type="ARBA" id="ARBA00023125"/>
    </source>
</evidence>
<comment type="subcellular location">
    <subcellularLocation>
        <location evidence="1">Nucleus</location>
    </subcellularLocation>
</comment>
<dbReference type="PROSITE" id="PS50090">
    <property type="entry name" value="MYB_LIKE"/>
    <property type="match status" value="1"/>
</dbReference>
<feature type="domain" description="Myb-like" evidence="6">
    <location>
        <begin position="156"/>
        <end position="208"/>
    </location>
</feature>
<dbReference type="CDD" id="cd00167">
    <property type="entry name" value="SANT"/>
    <property type="match status" value="1"/>
</dbReference>
<evidence type="ECO:0000259" key="6">
    <source>
        <dbReference type="PROSITE" id="PS50090"/>
    </source>
</evidence>
<keyword evidence="2" id="KW-0238">DNA-binding</keyword>
<dbReference type="PANTHER" id="PTHR10641:SF1387">
    <property type="entry name" value="OS08G0486300 PROTEIN"/>
    <property type="match status" value="1"/>
</dbReference>
<dbReference type="SMART" id="SM00717">
    <property type="entry name" value="SANT"/>
    <property type="match status" value="1"/>
</dbReference>
<keyword evidence="9" id="KW-1185">Reference proteome</keyword>
<evidence type="ECO:0000313" key="8">
    <source>
        <dbReference type="EMBL" id="GKV32826.1"/>
    </source>
</evidence>
<dbReference type="GO" id="GO:0003677">
    <property type="term" value="F:DNA binding"/>
    <property type="evidence" value="ECO:0007669"/>
    <property type="project" value="UniProtKB-KW"/>
</dbReference>
<dbReference type="Pfam" id="PF00249">
    <property type="entry name" value="Myb_DNA-binding"/>
    <property type="match status" value="1"/>
</dbReference>
<evidence type="ECO:0000256" key="4">
    <source>
        <dbReference type="SAM" id="Coils"/>
    </source>
</evidence>